<organism evidence="1 2">
    <name type="scientific">Suillus subaureus</name>
    <dbReference type="NCBI Taxonomy" id="48587"/>
    <lineage>
        <taxon>Eukaryota</taxon>
        <taxon>Fungi</taxon>
        <taxon>Dikarya</taxon>
        <taxon>Basidiomycota</taxon>
        <taxon>Agaricomycotina</taxon>
        <taxon>Agaricomycetes</taxon>
        <taxon>Agaricomycetidae</taxon>
        <taxon>Boletales</taxon>
        <taxon>Suillineae</taxon>
        <taxon>Suillaceae</taxon>
        <taxon>Suillus</taxon>
    </lineage>
</organism>
<dbReference type="OrthoDB" id="2662502at2759"/>
<feature type="non-terminal residue" evidence="1">
    <location>
        <position position="208"/>
    </location>
</feature>
<accession>A0A9P7EBV8</accession>
<comment type="caution">
    <text evidence="1">The sequence shown here is derived from an EMBL/GenBank/DDBJ whole genome shotgun (WGS) entry which is preliminary data.</text>
</comment>
<dbReference type="RefSeq" id="XP_041193055.1">
    <property type="nucleotide sequence ID" value="XM_041341593.1"/>
</dbReference>
<dbReference type="EMBL" id="JABBWG010000016">
    <property type="protein sequence ID" value="KAG1816382.1"/>
    <property type="molecule type" value="Genomic_DNA"/>
</dbReference>
<keyword evidence="2" id="KW-1185">Reference proteome</keyword>
<dbReference type="GeneID" id="64635609"/>
<dbReference type="Pfam" id="PF20414">
    <property type="entry name" value="DUF6698"/>
    <property type="match status" value="1"/>
</dbReference>
<dbReference type="InterPro" id="IPR046521">
    <property type="entry name" value="DUF6698"/>
</dbReference>
<name>A0A9P7EBV8_9AGAM</name>
<gene>
    <name evidence="1" type="ORF">BJ212DRAFT_1503237</name>
</gene>
<protein>
    <submittedName>
        <fullName evidence="1">Uncharacterized protein</fullName>
    </submittedName>
</protein>
<evidence type="ECO:0000313" key="1">
    <source>
        <dbReference type="EMBL" id="KAG1816382.1"/>
    </source>
</evidence>
<evidence type="ECO:0000313" key="2">
    <source>
        <dbReference type="Proteomes" id="UP000807769"/>
    </source>
</evidence>
<proteinExistence type="predicted"/>
<sequence length="208" mass="23205">LKKRADAARSNDTSTLKDLIATWVNQDFCPSSLLRPDNKQSRGFAHDVCGKLLCPAKWDWNDNLVKAGIRDQTSEYIMSENSWPLFMYENYAVNGGNLEQGLFKSKILVQAFKAVFTSPSSAKEADCDGNGADILEKNQHACQQLNNVKVKTCVASIINMKKVTPCSLAYIMCQVRFTLSGILSWCTVNGDFDYVLQQTRIGAMTDTR</sequence>
<dbReference type="AlphaFoldDB" id="A0A9P7EBV8"/>
<reference evidence="1" key="1">
    <citation type="journal article" date="2020" name="New Phytol.">
        <title>Comparative genomics reveals dynamic genome evolution in host specialist ectomycorrhizal fungi.</title>
        <authorList>
            <person name="Lofgren L.A."/>
            <person name="Nguyen N.H."/>
            <person name="Vilgalys R."/>
            <person name="Ruytinx J."/>
            <person name="Liao H.L."/>
            <person name="Branco S."/>
            <person name="Kuo A."/>
            <person name="LaButti K."/>
            <person name="Lipzen A."/>
            <person name="Andreopoulos W."/>
            <person name="Pangilinan J."/>
            <person name="Riley R."/>
            <person name="Hundley H."/>
            <person name="Na H."/>
            <person name="Barry K."/>
            <person name="Grigoriev I.V."/>
            <person name="Stajich J.E."/>
            <person name="Kennedy P.G."/>
        </authorList>
    </citation>
    <scope>NUCLEOTIDE SEQUENCE</scope>
    <source>
        <strain evidence="1">MN1</strain>
    </source>
</reference>
<dbReference type="Proteomes" id="UP000807769">
    <property type="component" value="Unassembled WGS sequence"/>
</dbReference>